<accession>A0ACC0A2U7</accession>
<reference evidence="2" key="1">
    <citation type="journal article" date="2023" name="Nat. Plants">
        <title>Single-cell RNA sequencing provides a high-resolution roadmap for understanding the multicellular compartmentation of specialized metabolism.</title>
        <authorList>
            <person name="Sun S."/>
            <person name="Shen X."/>
            <person name="Li Y."/>
            <person name="Li Y."/>
            <person name="Wang S."/>
            <person name="Li R."/>
            <person name="Zhang H."/>
            <person name="Shen G."/>
            <person name="Guo B."/>
            <person name="Wei J."/>
            <person name="Xu J."/>
            <person name="St-Pierre B."/>
            <person name="Chen S."/>
            <person name="Sun C."/>
        </authorList>
    </citation>
    <scope>NUCLEOTIDE SEQUENCE [LARGE SCALE GENOMIC DNA]</scope>
</reference>
<evidence type="ECO:0000313" key="1">
    <source>
        <dbReference type="EMBL" id="KAI5655076.1"/>
    </source>
</evidence>
<organism evidence="1 2">
    <name type="scientific">Catharanthus roseus</name>
    <name type="common">Madagascar periwinkle</name>
    <name type="synonym">Vinca rosea</name>
    <dbReference type="NCBI Taxonomy" id="4058"/>
    <lineage>
        <taxon>Eukaryota</taxon>
        <taxon>Viridiplantae</taxon>
        <taxon>Streptophyta</taxon>
        <taxon>Embryophyta</taxon>
        <taxon>Tracheophyta</taxon>
        <taxon>Spermatophyta</taxon>
        <taxon>Magnoliopsida</taxon>
        <taxon>eudicotyledons</taxon>
        <taxon>Gunneridae</taxon>
        <taxon>Pentapetalae</taxon>
        <taxon>asterids</taxon>
        <taxon>lamiids</taxon>
        <taxon>Gentianales</taxon>
        <taxon>Apocynaceae</taxon>
        <taxon>Rauvolfioideae</taxon>
        <taxon>Vinceae</taxon>
        <taxon>Catharanthinae</taxon>
        <taxon>Catharanthus</taxon>
    </lineage>
</organism>
<keyword evidence="2" id="KW-1185">Reference proteome</keyword>
<dbReference type="EMBL" id="CM044707">
    <property type="protein sequence ID" value="KAI5655076.1"/>
    <property type="molecule type" value="Genomic_DNA"/>
</dbReference>
<evidence type="ECO:0000313" key="2">
    <source>
        <dbReference type="Proteomes" id="UP001060085"/>
    </source>
</evidence>
<comment type="caution">
    <text evidence="1">The sequence shown here is derived from an EMBL/GenBank/DDBJ whole genome shotgun (WGS) entry which is preliminary data.</text>
</comment>
<proteinExistence type="predicted"/>
<name>A0ACC0A2U7_CATRO</name>
<gene>
    <name evidence="1" type="ORF">M9H77_32263</name>
</gene>
<protein>
    <submittedName>
        <fullName evidence="1">Uncharacterized protein</fullName>
    </submittedName>
</protein>
<sequence>MGTVAAEVEAPKLIKQDENNEEDEISPIEQVRLTVPNTDDPTLPVWTFRMWVLGLLSCVLLSFLNQFFSYRREPLIITQITVQVATLPIGRFMAAVLPNTRFSLPGFGSRKFSLNPGPFNMKEHVLISIFANAGTAFGNGSAYAVGIVNIITVFYGRKISYFASWLLIITTQVLGYGWAGLLRKYVVEPAHMWWPSTLVQISLFRTLHEKEETNGDSSNGNKRPMTRSKFFVIALACSFCWYLMPGYFFQTLQSISWVCWAFPKSVTAHQIGSGLSGLGIGAFTMDWATVASFLFSPLICPFFAIANVFAGYALIIYVVIPLSYWGFNVYNAKKFPIFSADLFTSQGQEYNITAIVNKNFELDKDQYAKQGSINLSTFFALTYGFGFATIASTLTHVGLFYGREIYNRYRASSDGKMDVHTRLMKKYKDIPAWWFYVLLVVTLVVSLVLCIFLKKEVQMPYWGLLFAAFLAFIFTLPISIITATTNQTPGLNIITEYIMGLIYPGKPIANVCFKTYGYMSMTQAISFLSDFKLGHYMKIPPRSMFLVQFLGTIIAGTVNLSVAWWLLHTVDNICHQDKDSNSPWTCPNDRVFFDASVIWGLVGPKRIFGPLGNYAALNWFFLGGIMGPFIVWLFHIAFPKQSWIPLINLPVLLGATAYMPPATALNYNSWILVGTIFNFFVFRYRKKWWQRYNYILSAALDAGVAFMAVLLYFTVGMQNRNVKWWGTNDPEHCDLASCPTAKGIAVDGCPIF</sequence>
<dbReference type="Proteomes" id="UP001060085">
    <property type="component" value="Linkage Group LG07"/>
</dbReference>